<evidence type="ECO:0000313" key="3">
    <source>
        <dbReference type="Proteomes" id="UP000703269"/>
    </source>
</evidence>
<evidence type="ECO:0000256" key="1">
    <source>
        <dbReference type="SAM" id="MobiDB-lite"/>
    </source>
</evidence>
<proteinExistence type="predicted"/>
<feature type="compositionally biased region" description="Basic and acidic residues" evidence="1">
    <location>
        <begin position="525"/>
        <end position="541"/>
    </location>
</feature>
<comment type="caution">
    <text evidence="2">The sequence shown here is derived from an EMBL/GenBank/DDBJ whole genome shotgun (WGS) entry which is preliminary data.</text>
</comment>
<dbReference type="AlphaFoldDB" id="A0A9P3GPT5"/>
<feature type="compositionally biased region" description="Acidic residues" evidence="1">
    <location>
        <begin position="585"/>
        <end position="599"/>
    </location>
</feature>
<evidence type="ECO:0000313" key="2">
    <source>
        <dbReference type="EMBL" id="GJE98873.1"/>
    </source>
</evidence>
<feature type="region of interest" description="Disordered" evidence="1">
    <location>
        <begin position="525"/>
        <end position="599"/>
    </location>
</feature>
<organism evidence="2 3">
    <name type="scientific">Phanerochaete sordida</name>
    <dbReference type="NCBI Taxonomy" id="48140"/>
    <lineage>
        <taxon>Eukaryota</taxon>
        <taxon>Fungi</taxon>
        <taxon>Dikarya</taxon>
        <taxon>Basidiomycota</taxon>
        <taxon>Agaricomycotina</taxon>
        <taxon>Agaricomycetes</taxon>
        <taxon>Polyporales</taxon>
        <taxon>Phanerochaetaceae</taxon>
        <taxon>Phanerochaete</taxon>
    </lineage>
</organism>
<reference evidence="2 3" key="1">
    <citation type="submission" date="2021-08" db="EMBL/GenBank/DDBJ databases">
        <title>Draft Genome Sequence of Phanerochaete sordida strain YK-624.</title>
        <authorList>
            <person name="Mori T."/>
            <person name="Dohra H."/>
            <person name="Suzuki T."/>
            <person name="Kawagishi H."/>
            <person name="Hirai H."/>
        </authorList>
    </citation>
    <scope>NUCLEOTIDE SEQUENCE [LARGE SCALE GENOMIC DNA]</scope>
    <source>
        <strain evidence="2 3">YK-624</strain>
    </source>
</reference>
<dbReference type="EMBL" id="BPQB01000096">
    <property type="protein sequence ID" value="GJE98873.1"/>
    <property type="molecule type" value="Genomic_DNA"/>
</dbReference>
<dbReference type="OrthoDB" id="2756765at2759"/>
<dbReference type="Proteomes" id="UP000703269">
    <property type="component" value="Unassembled WGS sequence"/>
</dbReference>
<name>A0A9P3GPT5_9APHY</name>
<sequence>MHHCLEVQDIVQLIAEALGTKVYATKQDVLNMGKTCTAFYDPAMNVLWRKLHDFTPLLRCFPEGVVTNEYQREHCGGRYSASFWAFLKGELLAEDVIRFNHHAHRVRELYRLTTREILEVDEEENRRMRSARWYTRVLIGIRRRENFVHPSCFKILCNYFGDTPALPGLRVLHCNHPGLEKASHLAFLIPPTLEILVMRRQHALFPIKDFLSELAKRPQLEQLCYALLEPSDDDAECERQDPSFVDPEDVALLASFPRIQWLSCYLQSTSDWTSLAPRLPSTPFKDLRLLTLYSGMVKMDGTDNYYKADGDATLRGLTLFLQALNPTCPLESLVIRVFHAAEVSTRVLLGLFSAIGAFRATLETCYLEVDAPSSADAPPVGMSALEPLRAVHMHGLGLKNISIDLSASEVRALTEAWGAALRWLHLGQRGPGTVARVPLGAVPEIFGALHKIEQLGLCVYDDASTYSGRWCGWRSVLDLGYSALDPVDYEDVAEFLVDTCPCYSMRLADPDDETVHALWEQAVDNAKEGASERARARREASGDYQSSEPDEDEYSDSPQSQDEDQTVDDESDNEDQSEDGHSDDRGDEDAAESNGSDED</sequence>
<keyword evidence="3" id="KW-1185">Reference proteome</keyword>
<accession>A0A9P3GPT5</accession>
<protein>
    <submittedName>
        <fullName evidence="2">Uncharacterized protein</fullName>
    </submittedName>
</protein>
<gene>
    <name evidence="2" type="ORF">PsYK624_151100</name>
</gene>
<feature type="compositionally biased region" description="Acidic residues" evidence="1">
    <location>
        <begin position="548"/>
        <end position="577"/>
    </location>
</feature>